<keyword evidence="1" id="KW-0472">Membrane</keyword>
<sequence length="206" mass="23577">MNFDDIKDAWNNDEENEKLRVPASIDQLKSAQLPVEKLRRGMKGEMYVQLFSLLIIGLVPQIIFLSPVFVVPFYTLYVAMLGVSAYYFFKLYVFYKSSGAVTLTSKESLYELYYEARLSIEMYKSYTYVLCPFGLVMGALLILSHRGAALTNLYDFAVANEQVALILSASLVTSLFSVFLVTEYWTKSSYGKYIRQIKSVLDEIKE</sequence>
<accession>A0A1H4ABG9</accession>
<keyword evidence="1" id="KW-0812">Transmembrane</keyword>
<proteinExistence type="predicted"/>
<dbReference type="RefSeq" id="WP_089760358.1">
    <property type="nucleotide sequence ID" value="NZ_BKAT01000014.1"/>
</dbReference>
<dbReference type="AlphaFoldDB" id="A0A1H4ABG9"/>
<dbReference type="EMBL" id="FNRL01000005">
    <property type="protein sequence ID" value="SEA33349.1"/>
    <property type="molecule type" value="Genomic_DNA"/>
</dbReference>
<dbReference type="STRING" id="408074.SAMN05660909_01588"/>
<evidence type="ECO:0000313" key="3">
    <source>
        <dbReference type="Proteomes" id="UP000199656"/>
    </source>
</evidence>
<organism evidence="2 3">
    <name type="scientific">Chitinophaga terrae</name>
    <name type="common">ex Kim and Jung 2007</name>
    <dbReference type="NCBI Taxonomy" id="408074"/>
    <lineage>
        <taxon>Bacteria</taxon>
        <taxon>Pseudomonadati</taxon>
        <taxon>Bacteroidota</taxon>
        <taxon>Chitinophagia</taxon>
        <taxon>Chitinophagales</taxon>
        <taxon>Chitinophagaceae</taxon>
        <taxon>Chitinophaga</taxon>
    </lineage>
</organism>
<protein>
    <submittedName>
        <fullName evidence="2">Uncharacterized protein</fullName>
    </submittedName>
</protein>
<feature type="transmembrane region" description="Helical" evidence="1">
    <location>
        <begin position="163"/>
        <end position="185"/>
    </location>
</feature>
<feature type="transmembrane region" description="Helical" evidence="1">
    <location>
        <begin position="126"/>
        <end position="143"/>
    </location>
</feature>
<keyword evidence="3" id="KW-1185">Reference proteome</keyword>
<dbReference type="Proteomes" id="UP000199656">
    <property type="component" value="Unassembled WGS sequence"/>
</dbReference>
<feature type="transmembrane region" description="Helical" evidence="1">
    <location>
        <begin position="46"/>
        <end position="65"/>
    </location>
</feature>
<gene>
    <name evidence="2" type="ORF">SAMN05660909_01588</name>
</gene>
<name>A0A1H4ABG9_9BACT</name>
<keyword evidence="1" id="KW-1133">Transmembrane helix</keyword>
<evidence type="ECO:0000313" key="2">
    <source>
        <dbReference type="EMBL" id="SEA33349.1"/>
    </source>
</evidence>
<evidence type="ECO:0000256" key="1">
    <source>
        <dbReference type="SAM" id="Phobius"/>
    </source>
</evidence>
<feature type="transmembrane region" description="Helical" evidence="1">
    <location>
        <begin position="71"/>
        <end position="89"/>
    </location>
</feature>
<dbReference type="OrthoDB" id="1249607at2"/>
<reference evidence="3" key="1">
    <citation type="submission" date="2016-10" db="EMBL/GenBank/DDBJ databases">
        <authorList>
            <person name="Varghese N."/>
            <person name="Submissions S."/>
        </authorList>
    </citation>
    <scope>NUCLEOTIDE SEQUENCE [LARGE SCALE GENOMIC DNA]</scope>
    <source>
        <strain evidence="3">DSM 23920</strain>
    </source>
</reference>